<dbReference type="Pfam" id="PF13731">
    <property type="entry name" value="WxL"/>
    <property type="match status" value="1"/>
</dbReference>
<evidence type="ECO:0000313" key="3">
    <source>
        <dbReference type="EMBL" id="EOH96677.1"/>
    </source>
</evidence>
<gene>
    <name evidence="4" type="ORF">I583_02808</name>
    <name evidence="3" type="ORF">UAW_01842</name>
</gene>
<proteinExistence type="predicted"/>
<sequence length="235" mass="24752">MKKLVMMSLLSATALMLFAPKADAKSFEDKTDIGVSFKSDDPTIPGENKPFKNNLSLVWKPTSFQFGEQKAVGASATFSNTVKGNQYLIVNDDRSAATTSWSLNVKLSEMTTADASKTLASKLMVNLNDAQKYDIGSEIGEDNDFVPNKPDATSLSALDANAGITLGDGKAKTLTIEAGNTTGQAVLVKKTANAVKGGVSTLISDVKLVVTDAAKDEAAGESFAGTVSWTLDDLQ</sequence>
<protein>
    <recommendedName>
        <fullName evidence="2">WxL domain-containing protein</fullName>
    </recommendedName>
</protein>
<dbReference type="Proteomes" id="UP000014197">
    <property type="component" value="Unassembled WGS sequence"/>
</dbReference>
<evidence type="ECO:0000256" key="1">
    <source>
        <dbReference type="SAM" id="SignalP"/>
    </source>
</evidence>
<evidence type="ECO:0000259" key="2">
    <source>
        <dbReference type="Pfam" id="PF13731"/>
    </source>
</evidence>
<accession>R2QJ92</accession>
<name>R2QJ92_9ENTE</name>
<feature type="domain" description="WxL" evidence="2">
    <location>
        <begin position="41"/>
        <end position="233"/>
    </location>
</feature>
<dbReference type="OrthoDB" id="2194880at2"/>
<dbReference type="AlphaFoldDB" id="R2QJ92"/>
<evidence type="ECO:0000313" key="5">
    <source>
        <dbReference type="Proteomes" id="UP000013858"/>
    </source>
</evidence>
<organism evidence="3 5">
    <name type="scientific">Enterococcus haemoperoxidus ATCC BAA-382</name>
    <dbReference type="NCBI Taxonomy" id="1158608"/>
    <lineage>
        <taxon>Bacteria</taxon>
        <taxon>Bacillati</taxon>
        <taxon>Bacillota</taxon>
        <taxon>Bacilli</taxon>
        <taxon>Lactobacillales</taxon>
        <taxon>Enterococcaceae</taxon>
        <taxon>Enterococcus</taxon>
    </lineage>
</organism>
<dbReference type="InterPro" id="IPR027994">
    <property type="entry name" value="WxL_dom"/>
</dbReference>
<dbReference type="Proteomes" id="UP000013858">
    <property type="component" value="Unassembled WGS sequence"/>
</dbReference>
<dbReference type="eggNOG" id="ENOG50306UY">
    <property type="taxonomic scope" value="Bacteria"/>
</dbReference>
<dbReference type="EMBL" id="ASVY01000003">
    <property type="protein sequence ID" value="EOT60173.1"/>
    <property type="molecule type" value="Genomic_DNA"/>
</dbReference>
<dbReference type="STRING" id="155618.RV06_GL000910"/>
<evidence type="ECO:0000313" key="4">
    <source>
        <dbReference type="EMBL" id="EOT60173.1"/>
    </source>
</evidence>
<comment type="caution">
    <text evidence="3">The sequence shown here is derived from an EMBL/GenBank/DDBJ whole genome shotgun (WGS) entry which is preliminary data.</text>
</comment>
<feature type="signal peptide" evidence="1">
    <location>
        <begin position="1"/>
        <end position="24"/>
    </location>
</feature>
<dbReference type="EMBL" id="AJAR01000016">
    <property type="protein sequence ID" value="EOH96677.1"/>
    <property type="molecule type" value="Genomic_DNA"/>
</dbReference>
<keyword evidence="1" id="KW-0732">Signal</keyword>
<feature type="chain" id="PRO_5004355569" description="WxL domain-containing protein" evidence="1">
    <location>
        <begin position="25"/>
        <end position="235"/>
    </location>
</feature>
<dbReference type="PATRIC" id="fig|1158608.3.peg.1817"/>
<reference evidence="3 5" key="1">
    <citation type="submission" date="2013-02" db="EMBL/GenBank/DDBJ databases">
        <title>The Genome Sequence of Enterococcus haemoperoxidus BAA-382.</title>
        <authorList>
            <consortium name="The Broad Institute Genome Sequencing Platform"/>
            <consortium name="The Broad Institute Genome Sequencing Center for Infectious Disease"/>
            <person name="Earl A.M."/>
            <person name="Gilmore M.S."/>
            <person name="Lebreton F."/>
            <person name="Walker B."/>
            <person name="Young S.K."/>
            <person name="Zeng Q."/>
            <person name="Gargeya S."/>
            <person name="Fitzgerald M."/>
            <person name="Haas B."/>
            <person name="Abouelleil A."/>
            <person name="Alvarado L."/>
            <person name="Arachchi H.M."/>
            <person name="Berlin A.M."/>
            <person name="Chapman S.B."/>
            <person name="Dewar J."/>
            <person name="Goldberg J."/>
            <person name="Griggs A."/>
            <person name="Gujja S."/>
            <person name="Hansen M."/>
            <person name="Howarth C."/>
            <person name="Imamovic A."/>
            <person name="Larimer J."/>
            <person name="McCowan C."/>
            <person name="Murphy C."/>
            <person name="Neiman D."/>
            <person name="Pearson M."/>
            <person name="Priest M."/>
            <person name="Roberts A."/>
            <person name="Saif S."/>
            <person name="Shea T."/>
            <person name="Sisk P."/>
            <person name="Sykes S."/>
            <person name="Wortman J."/>
            <person name="Nusbaum C."/>
            <person name="Birren B."/>
        </authorList>
    </citation>
    <scope>NUCLEOTIDE SEQUENCE [LARGE SCALE GENOMIC DNA]</scope>
    <source>
        <strain evidence="3 5">ATCC BAA-382</strain>
    </source>
</reference>
<dbReference type="RefSeq" id="WP_010762044.1">
    <property type="nucleotide sequence ID" value="NZ_KB946316.1"/>
</dbReference>
<reference evidence="4 6" key="2">
    <citation type="submission" date="2013-03" db="EMBL/GenBank/DDBJ databases">
        <title>The Genome Sequence of Enterococcus haemoperoxidus BAA-382 (PacBio/Illumina hybrid assembly).</title>
        <authorList>
            <consortium name="The Broad Institute Genomics Platform"/>
            <consortium name="The Broad Institute Genome Sequencing Center for Infectious Disease"/>
            <person name="Earl A."/>
            <person name="Russ C."/>
            <person name="Gilmore M."/>
            <person name="Surin D."/>
            <person name="Walker B."/>
            <person name="Young S."/>
            <person name="Zeng Q."/>
            <person name="Gargeya S."/>
            <person name="Fitzgerald M."/>
            <person name="Haas B."/>
            <person name="Abouelleil A."/>
            <person name="Allen A.W."/>
            <person name="Alvarado L."/>
            <person name="Arachchi H.M."/>
            <person name="Berlin A.M."/>
            <person name="Chapman S.B."/>
            <person name="Gainer-Dewar J."/>
            <person name="Goldberg J."/>
            <person name="Griggs A."/>
            <person name="Gujja S."/>
            <person name="Hansen M."/>
            <person name="Howarth C."/>
            <person name="Imamovic A."/>
            <person name="Ireland A."/>
            <person name="Larimer J."/>
            <person name="McCowan C."/>
            <person name="Murphy C."/>
            <person name="Pearson M."/>
            <person name="Poon T.W."/>
            <person name="Priest M."/>
            <person name="Roberts A."/>
            <person name="Saif S."/>
            <person name="Shea T."/>
            <person name="Sisk P."/>
            <person name="Sykes S."/>
            <person name="Wortman J."/>
            <person name="Nusbaum C."/>
            <person name="Birren B."/>
        </authorList>
    </citation>
    <scope>NUCLEOTIDE SEQUENCE [LARGE SCALE GENOMIC DNA]</scope>
    <source>
        <strain evidence="4 6">ATCC BAA-382</strain>
    </source>
</reference>
<keyword evidence="6" id="KW-1185">Reference proteome</keyword>
<evidence type="ECO:0000313" key="6">
    <source>
        <dbReference type="Proteomes" id="UP000014197"/>
    </source>
</evidence>